<dbReference type="AlphaFoldDB" id="A0A7I9XMZ1"/>
<evidence type="ECO:0000313" key="3">
    <source>
        <dbReference type="Proteomes" id="UP000465263"/>
    </source>
</evidence>
<evidence type="ECO:0000313" key="2">
    <source>
        <dbReference type="EMBL" id="GFG70727.1"/>
    </source>
</evidence>
<feature type="compositionally biased region" description="Low complexity" evidence="1">
    <location>
        <begin position="35"/>
        <end position="54"/>
    </location>
</feature>
<dbReference type="EMBL" id="BLKV01000001">
    <property type="protein sequence ID" value="GFG70727.1"/>
    <property type="molecule type" value="Genomic_DNA"/>
</dbReference>
<sequence length="113" mass="11786">MHGANCSLMGLSFLLGLTLTFAFAIRRVNREVPMSTASGGAAAGAPYGEGSARAGAGGSGPAGWAIKGNEDSMLYHSPDSPSYGATIAEVWFKDEQTAAAAGFRRWDSRREQT</sequence>
<organism evidence="2 3">
    <name type="scientific">Mycolicibacter senuensis</name>
    <dbReference type="NCBI Taxonomy" id="386913"/>
    <lineage>
        <taxon>Bacteria</taxon>
        <taxon>Bacillati</taxon>
        <taxon>Actinomycetota</taxon>
        <taxon>Actinomycetes</taxon>
        <taxon>Mycobacteriales</taxon>
        <taxon>Mycobacteriaceae</taxon>
        <taxon>Mycolicibacter</taxon>
    </lineage>
</organism>
<reference evidence="2 3" key="1">
    <citation type="journal article" date="2019" name="Emerg. Microbes Infect.">
        <title>Comprehensive subspecies identification of 175 nontuberculous mycobacteria species based on 7547 genomic profiles.</title>
        <authorList>
            <person name="Matsumoto Y."/>
            <person name="Kinjo T."/>
            <person name="Motooka D."/>
            <person name="Nabeya D."/>
            <person name="Jung N."/>
            <person name="Uechi K."/>
            <person name="Horii T."/>
            <person name="Iida T."/>
            <person name="Fujita J."/>
            <person name="Nakamura S."/>
        </authorList>
    </citation>
    <scope>NUCLEOTIDE SEQUENCE [LARGE SCALE GENOMIC DNA]</scope>
    <source>
        <strain evidence="2 3">JCM 16017</strain>
    </source>
</reference>
<comment type="caution">
    <text evidence="2">The sequence shown here is derived from an EMBL/GenBank/DDBJ whole genome shotgun (WGS) entry which is preliminary data.</text>
</comment>
<feature type="region of interest" description="Disordered" evidence="1">
    <location>
        <begin position="35"/>
        <end position="62"/>
    </location>
</feature>
<evidence type="ECO:0000256" key="1">
    <source>
        <dbReference type="SAM" id="MobiDB-lite"/>
    </source>
</evidence>
<protein>
    <submittedName>
        <fullName evidence="2">Uncharacterized protein</fullName>
    </submittedName>
</protein>
<keyword evidence="3" id="KW-1185">Reference proteome</keyword>
<gene>
    <name evidence="2" type="ORF">MSEN_24470</name>
</gene>
<dbReference type="OrthoDB" id="4871889at2"/>
<dbReference type="RefSeq" id="WP_085085239.1">
    <property type="nucleotide sequence ID" value="NZ_BLKV01000001.1"/>
</dbReference>
<name>A0A7I9XMZ1_9MYCO</name>
<proteinExistence type="predicted"/>
<accession>A0A7I9XMZ1</accession>
<dbReference type="Proteomes" id="UP000465263">
    <property type="component" value="Unassembled WGS sequence"/>
</dbReference>